<dbReference type="InterPro" id="IPR008928">
    <property type="entry name" value="6-hairpin_glycosidase_sf"/>
</dbReference>
<dbReference type="SUPFAM" id="SSF48208">
    <property type="entry name" value="Six-hairpin glycosidases"/>
    <property type="match status" value="1"/>
</dbReference>
<accession>A0ABS8PPJ4</accession>
<dbReference type="PANTHER" id="PTHR47791">
    <property type="entry name" value="MEIOTICALLY UP-REGULATED GENE 191 PROTEIN"/>
    <property type="match status" value="1"/>
</dbReference>
<protein>
    <submittedName>
        <fullName evidence="1">Glycoside hydrolase family 76 protein</fullName>
    </submittedName>
</protein>
<dbReference type="Pfam" id="PF03663">
    <property type="entry name" value="Glyco_hydro_76"/>
    <property type="match status" value="1"/>
</dbReference>
<sequence>MKSKWNVLLRYSGGWMLIAFFFVANGTIAQQRNYAKEYALLKEQIVKQYYKPGLKYYIEQVPAQPNDRKVSYLWPLCALFEAYQAGAVLENRAKDFEHTFGIIRKYEDHRAPAAGYASYPPELGGGDRFYDDNQWIGITAMRQYEATKEPHWLQTSTGIYRFMMTGLDTVSGGGLYWQEGDKRTKNTCSNGPGILLALQLYKATGNSTYLKTATALYRWVNQWLRTPQGLYYDHLNVKTHRVDKRVYSYNTGTMLEASVLFYEITRDTTYLTSAQKMAAAADTYFLKNQELKDNFWFNAVLLRGFLRLWRIDGNTRYLEAFRVAVDHAIAHKTAQGLAGREGKSQNLVPQGGMLELLAQMAVLQKQGVLK</sequence>
<reference evidence="1 2" key="1">
    <citation type="submission" date="2021-11" db="EMBL/GenBank/DDBJ databases">
        <title>Genomic of Niabella pedocola.</title>
        <authorList>
            <person name="Wu T."/>
        </authorList>
    </citation>
    <scope>NUCLEOTIDE SEQUENCE [LARGE SCALE GENOMIC DNA]</scope>
    <source>
        <strain evidence="1 2">JCM 31011</strain>
    </source>
</reference>
<name>A0ABS8PPJ4_9BACT</name>
<comment type="caution">
    <text evidence="1">The sequence shown here is derived from an EMBL/GenBank/DDBJ whole genome shotgun (WGS) entry which is preliminary data.</text>
</comment>
<dbReference type="EMBL" id="JAJNEC010000005">
    <property type="protein sequence ID" value="MCD2423026.1"/>
    <property type="molecule type" value="Genomic_DNA"/>
</dbReference>
<evidence type="ECO:0000313" key="2">
    <source>
        <dbReference type="Proteomes" id="UP001199816"/>
    </source>
</evidence>
<dbReference type="RefSeq" id="WP_231004296.1">
    <property type="nucleotide sequence ID" value="NZ_JAJNEC010000005.1"/>
</dbReference>
<dbReference type="Proteomes" id="UP001199816">
    <property type="component" value="Unassembled WGS sequence"/>
</dbReference>
<dbReference type="PIRSF" id="PIRSF021505">
    <property type="entry name" value="O_gly_hdrol"/>
    <property type="match status" value="1"/>
</dbReference>
<keyword evidence="1" id="KW-0378">Hydrolase</keyword>
<dbReference type="GO" id="GO:0016787">
    <property type="term" value="F:hydrolase activity"/>
    <property type="evidence" value="ECO:0007669"/>
    <property type="project" value="UniProtKB-KW"/>
</dbReference>
<keyword evidence="2" id="KW-1185">Reference proteome</keyword>
<dbReference type="InterPro" id="IPR005198">
    <property type="entry name" value="Glyco_hydro_76"/>
</dbReference>
<dbReference type="InterPro" id="IPR014512">
    <property type="entry name" value="O_gly_hydro"/>
</dbReference>
<organism evidence="1 2">
    <name type="scientific">Niabella pedocola</name>
    <dbReference type="NCBI Taxonomy" id="1752077"/>
    <lineage>
        <taxon>Bacteria</taxon>
        <taxon>Pseudomonadati</taxon>
        <taxon>Bacteroidota</taxon>
        <taxon>Chitinophagia</taxon>
        <taxon>Chitinophagales</taxon>
        <taxon>Chitinophagaceae</taxon>
        <taxon>Niabella</taxon>
    </lineage>
</organism>
<dbReference type="Gene3D" id="1.50.10.20">
    <property type="match status" value="1"/>
</dbReference>
<gene>
    <name evidence="1" type="ORF">LQ567_09655</name>
</gene>
<proteinExistence type="predicted"/>
<dbReference type="PANTHER" id="PTHR47791:SF4">
    <property type="entry name" value="(PUTATIVE SECRETED PROTEIN)-RELATED"/>
    <property type="match status" value="1"/>
</dbReference>
<dbReference type="InterPro" id="IPR053169">
    <property type="entry name" value="MUG_Protein"/>
</dbReference>
<evidence type="ECO:0000313" key="1">
    <source>
        <dbReference type="EMBL" id="MCD2423026.1"/>
    </source>
</evidence>